<keyword evidence="6" id="KW-1185">Reference proteome</keyword>
<dbReference type="EC" id="4.1.2.52" evidence="5"/>
<dbReference type="Gene3D" id="3.20.20.60">
    <property type="entry name" value="Phosphoenolpyruvate-binding domains"/>
    <property type="match status" value="1"/>
</dbReference>
<dbReference type="Proteomes" id="UP001185069">
    <property type="component" value="Unassembled WGS sequence"/>
</dbReference>
<protein>
    <submittedName>
        <fullName evidence="5">4-hydroxy-2-oxoheptanedioate aldolase</fullName>
        <ecNumber evidence="5">4.1.2.52</ecNumber>
    </submittedName>
</protein>
<evidence type="ECO:0000313" key="6">
    <source>
        <dbReference type="Proteomes" id="UP001185069"/>
    </source>
</evidence>
<evidence type="ECO:0000256" key="2">
    <source>
        <dbReference type="ARBA" id="ARBA00022723"/>
    </source>
</evidence>
<dbReference type="InterPro" id="IPR005000">
    <property type="entry name" value="Aldolase/citrate-lyase_domain"/>
</dbReference>
<evidence type="ECO:0000256" key="3">
    <source>
        <dbReference type="ARBA" id="ARBA00023239"/>
    </source>
</evidence>
<evidence type="ECO:0000259" key="4">
    <source>
        <dbReference type="Pfam" id="PF03328"/>
    </source>
</evidence>
<keyword evidence="2" id="KW-0479">Metal-binding</keyword>
<sequence>MNGQRRSLRQRVLAGERVCGVLLRIPAEELVEMLAVAGFDFILIDCEHGPADVVALRQHIAAAAMHGVDVLVRVGTGEEALILRSLDHGATGIVAPHVDSPAQAAQLVAATHYPPHGHRGFATYGRSGRYGGVDAAAHQSRLAAETLVIAMVESPTAVAAVAEIAAVPGIDGIMLGAADLAASSTPEQLSLLESRGRVNAALAAAGSLRLDLVGDAEAAAAAYSDGAQMVAYNLTQVLMRQFAGLLAPRPADAR</sequence>
<evidence type="ECO:0000313" key="5">
    <source>
        <dbReference type="EMBL" id="MDR6269709.1"/>
    </source>
</evidence>
<dbReference type="InterPro" id="IPR015813">
    <property type="entry name" value="Pyrv/PenolPyrv_kinase-like_dom"/>
</dbReference>
<dbReference type="RefSeq" id="WP_309798247.1">
    <property type="nucleotide sequence ID" value="NZ_BAAAHY010000005.1"/>
</dbReference>
<comment type="caution">
    <text evidence="5">The sequence shown here is derived from an EMBL/GenBank/DDBJ whole genome shotgun (WGS) entry which is preliminary data.</text>
</comment>
<dbReference type="InterPro" id="IPR040442">
    <property type="entry name" value="Pyrv_kinase-like_dom_sf"/>
</dbReference>
<dbReference type="GO" id="GO:0016829">
    <property type="term" value="F:lyase activity"/>
    <property type="evidence" value="ECO:0007669"/>
    <property type="project" value="UniProtKB-KW"/>
</dbReference>
<dbReference type="Pfam" id="PF03328">
    <property type="entry name" value="HpcH_HpaI"/>
    <property type="match status" value="1"/>
</dbReference>
<keyword evidence="3 5" id="KW-0456">Lyase</keyword>
<dbReference type="EMBL" id="JAVDQF010000001">
    <property type="protein sequence ID" value="MDR6269709.1"/>
    <property type="molecule type" value="Genomic_DNA"/>
</dbReference>
<reference evidence="5 6" key="1">
    <citation type="submission" date="2023-07" db="EMBL/GenBank/DDBJ databases">
        <title>Sequencing the genomes of 1000 actinobacteria strains.</title>
        <authorList>
            <person name="Klenk H.-P."/>
        </authorList>
    </citation>
    <scope>NUCLEOTIDE SEQUENCE [LARGE SCALE GENOMIC DNA]</scope>
    <source>
        <strain evidence="5 6">DSM 14555</strain>
    </source>
</reference>
<feature type="domain" description="HpcH/HpaI aldolase/citrate lyase" evidence="4">
    <location>
        <begin position="29"/>
        <end position="232"/>
    </location>
</feature>
<organism evidence="5 6">
    <name type="scientific">Arthrobacter russicus</name>
    <dbReference type="NCBI Taxonomy" id="172040"/>
    <lineage>
        <taxon>Bacteria</taxon>
        <taxon>Bacillati</taxon>
        <taxon>Actinomycetota</taxon>
        <taxon>Actinomycetes</taxon>
        <taxon>Micrococcales</taxon>
        <taxon>Micrococcaceae</taxon>
        <taxon>Arthrobacter</taxon>
    </lineage>
</organism>
<accession>A0ABU1JBC7</accession>
<dbReference type="PANTHER" id="PTHR30502:SF0">
    <property type="entry name" value="PHOSPHOENOLPYRUVATE CARBOXYLASE FAMILY PROTEIN"/>
    <property type="match status" value="1"/>
</dbReference>
<comment type="similarity">
    <text evidence="1">Belongs to the HpcH/HpaI aldolase family.</text>
</comment>
<evidence type="ECO:0000256" key="1">
    <source>
        <dbReference type="ARBA" id="ARBA00005568"/>
    </source>
</evidence>
<dbReference type="PANTHER" id="PTHR30502">
    <property type="entry name" value="2-KETO-3-DEOXY-L-RHAMNONATE ALDOLASE"/>
    <property type="match status" value="1"/>
</dbReference>
<dbReference type="SUPFAM" id="SSF51621">
    <property type="entry name" value="Phosphoenolpyruvate/pyruvate domain"/>
    <property type="match status" value="1"/>
</dbReference>
<dbReference type="InterPro" id="IPR050251">
    <property type="entry name" value="HpcH-HpaI_aldolase"/>
</dbReference>
<name>A0ABU1JBC7_9MICC</name>
<gene>
    <name evidence="5" type="ORF">JOE69_001947</name>
</gene>
<proteinExistence type="inferred from homology"/>